<dbReference type="InterPro" id="IPR001433">
    <property type="entry name" value="OxRdtase_FAD/NAD-bd"/>
</dbReference>
<comment type="cofactor">
    <cofactor evidence="1">
        <name>FAD</name>
        <dbReference type="ChEBI" id="CHEBI:57692"/>
    </cofactor>
</comment>
<gene>
    <name evidence="12" type="ORF">SAMN04488045_3035</name>
</gene>
<keyword evidence="5" id="KW-0274">FAD</keyword>
<dbReference type="PROSITE" id="PS00197">
    <property type="entry name" value="2FE2S_FER_1"/>
    <property type="match status" value="1"/>
</dbReference>
<evidence type="ECO:0000256" key="8">
    <source>
        <dbReference type="ARBA" id="ARBA00023014"/>
    </source>
</evidence>
<dbReference type="InterPro" id="IPR006058">
    <property type="entry name" value="2Fe2S_fd_BS"/>
</dbReference>
<dbReference type="InterPro" id="IPR008333">
    <property type="entry name" value="Cbr1-like_FAD-bd_dom"/>
</dbReference>
<evidence type="ECO:0000313" key="13">
    <source>
        <dbReference type="Proteomes" id="UP000236752"/>
    </source>
</evidence>
<evidence type="ECO:0000256" key="9">
    <source>
        <dbReference type="ARBA" id="ARBA00061434"/>
    </source>
</evidence>
<proteinExistence type="inferred from homology"/>
<dbReference type="InterPro" id="IPR050415">
    <property type="entry name" value="MRET"/>
</dbReference>
<dbReference type="InterPro" id="IPR017938">
    <property type="entry name" value="Riboflavin_synthase-like_b-brl"/>
</dbReference>
<dbReference type="SUPFAM" id="SSF63380">
    <property type="entry name" value="Riboflavin synthase domain-like"/>
    <property type="match status" value="1"/>
</dbReference>
<keyword evidence="4" id="KW-0479">Metal-binding</keyword>
<evidence type="ECO:0000259" key="11">
    <source>
        <dbReference type="PROSITE" id="PS51384"/>
    </source>
</evidence>
<keyword evidence="2" id="KW-0285">Flavoprotein</keyword>
<keyword evidence="6" id="KW-0560">Oxidoreductase</keyword>
<dbReference type="InterPro" id="IPR012675">
    <property type="entry name" value="Beta-grasp_dom_sf"/>
</dbReference>
<evidence type="ECO:0000256" key="2">
    <source>
        <dbReference type="ARBA" id="ARBA00022630"/>
    </source>
</evidence>
<evidence type="ECO:0000256" key="6">
    <source>
        <dbReference type="ARBA" id="ARBA00023002"/>
    </source>
</evidence>
<name>A0A1H6ANF8_9RHOB</name>
<dbReference type="PANTHER" id="PTHR47354:SF6">
    <property type="entry name" value="NADH OXIDOREDUCTASE HCR"/>
    <property type="match status" value="1"/>
</dbReference>
<dbReference type="InterPro" id="IPR001041">
    <property type="entry name" value="2Fe-2S_ferredoxin-type"/>
</dbReference>
<accession>A0A1H6ANF8</accession>
<evidence type="ECO:0000256" key="4">
    <source>
        <dbReference type="ARBA" id="ARBA00022723"/>
    </source>
</evidence>
<dbReference type="InterPro" id="IPR039261">
    <property type="entry name" value="FNR_nucleotide-bd"/>
</dbReference>
<evidence type="ECO:0000256" key="3">
    <source>
        <dbReference type="ARBA" id="ARBA00022714"/>
    </source>
</evidence>
<evidence type="ECO:0000256" key="5">
    <source>
        <dbReference type="ARBA" id="ARBA00022827"/>
    </source>
</evidence>
<keyword evidence="13" id="KW-1185">Reference proteome</keyword>
<dbReference type="PROSITE" id="PS51085">
    <property type="entry name" value="2FE2S_FER_2"/>
    <property type="match status" value="1"/>
</dbReference>
<evidence type="ECO:0000259" key="10">
    <source>
        <dbReference type="PROSITE" id="PS51085"/>
    </source>
</evidence>
<dbReference type="OrthoDB" id="9796486at2"/>
<sequence>MAGAQKKNGPWTDAEELECAMVIPETRNVATFAFRAPSGAWFDYKPGQFITLELPVPGGPLSRTYTLSSSPSRPLNISVTVKAQPDSIGTRWMLDNLRPGMKIKAYGPSGVFTLPENPKGKYLFIGAGSGITPMMSMATYLYDLGDEPDARVIACAQKPSDLIFRERLQHMASRVDGLRLSFLVEEEDPRSVWTGYQGRFNQLMIGLIAPDYLERDVYCCGPEPFMQVVRDSLNALGFDMNRYHQESFQAPAAALAPEADIDDVVPQESVMAEVSFARSGVTTTLPENDTILSAARTEGVRIPYGCTFGVCGTCKVKKLSGDVHMVHSGGISDEDIESGYILACCSNPIGKVEVDA</sequence>
<dbReference type="PRINTS" id="PR00410">
    <property type="entry name" value="PHEHYDRXLASE"/>
</dbReference>
<keyword evidence="7" id="KW-0408">Iron</keyword>
<dbReference type="Gene3D" id="3.10.20.30">
    <property type="match status" value="1"/>
</dbReference>
<dbReference type="Pfam" id="PF00175">
    <property type="entry name" value="NAD_binding_1"/>
    <property type="match status" value="1"/>
</dbReference>
<reference evidence="12 13" key="1">
    <citation type="submission" date="2016-10" db="EMBL/GenBank/DDBJ databases">
        <authorList>
            <person name="de Groot N.N."/>
        </authorList>
    </citation>
    <scope>NUCLEOTIDE SEQUENCE [LARGE SCALE GENOMIC DNA]</scope>
    <source>
        <strain evidence="12 13">DSM 26915</strain>
    </source>
</reference>
<dbReference type="Pfam" id="PF00111">
    <property type="entry name" value="Fer2"/>
    <property type="match status" value="1"/>
</dbReference>
<dbReference type="PANTHER" id="PTHR47354">
    <property type="entry name" value="NADH OXIDOREDUCTASE HCR"/>
    <property type="match status" value="1"/>
</dbReference>
<dbReference type="AlphaFoldDB" id="A0A1H6ANF8"/>
<dbReference type="InterPro" id="IPR036010">
    <property type="entry name" value="2Fe-2S_ferredoxin-like_sf"/>
</dbReference>
<dbReference type="Gene3D" id="2.40.30.10">
    <property type="entry name" value="Translation factors"/>
    <property type="match status" value="1"/>
</dbReference>
<evidence type="ECO:0000313" key="12">
    <source>
        <dbReference type="EMBL" id="SEG49714.1"/>
    </source>
</evidence>
<feature type="domain" description="2Fe-2S ferredoxin-type" evidence="10">
    <location>
        <begin position="272"/>
        <end position="356"/>
    </location>
</feature>
<feature type="domain" description="FAD-binding FR-type" evidence="11">
    <location>
        <begin position="9"/>
        <end position="115"/>
    </location>
</feature>
<dbReference type="Proteomes" id="UP000236752">
    <property type="component" value="Unassembled WGS sequence"/>
</dbReference>
<dbReference type="Pfam" id="PF00970">
    <property type="entry name" value="FAD_binding_6"/>
    <property type="match status" value="1"/>
</dbReference>
<dbReference type="RefSeq" id="WP_103911341.1">
    <property type="nucleotide sequence ID" value="NZ_FNUZ01000005.1"/>
</dbReference>
<dbReference type="SUPFAM" id="SSF52343">
    <property type="entry name" value="Ferredoxin reductase-like, C-terminal NADP-linked domain"/>
    <property type="match status" value="1"/>
</dbReference>
<evidence type="ECO:0000256" key="1">
    <source>
        <dbReference type="ARBA" id="ARBA00001974"/>
    </source>
</evidence>
<dbReference type="GO" id="GO:0046872">
    <property type="term" value="F:metal ion binding"/>
    <property type="evidence" value="ECO:0007669"/>
    <property type="project" value="UniProtKB-KW"/>
</dbReference>
<organism evidence="12 13">
    <name type="scientific">Thalassococcus halodurans</name>
    <dbReference type="NCBI Taxonomy" id="373675"/>
    <lineage>
        <taxon>Bacteria</taxon>
        <taxon>Pseudomonadati</taxon>
        <taxon>Pseudomonadota</taxon>
        <taxon>Alphaproteobacteria</taxon>
        <taxon>Rhodobacterales</taxon>
        <taxon>Roseobacteraceae</taxon>
        <taxon>Thalassococcus</taxon>
    </lineage>
</organism>
<keyword evidence="3" id="KW-0001">2Fe-2S</keyword>
<dbReference type="Gene3D" id="3.40.50.80">
    <property type="entry name" value="Nucleotide-binding domain of ferredoxin-NADP reductase (FNR) module"/>
    <property type="match status" value="1"/>
</dbReference>
<dbReference type="InterPro" id="IPR017927">
    <property type="entry name" value="FAD-bd_FR_type"/>
</dbReference>
<comment type="similarity">
    <text evidence="9">In the N-terminal section; belongs to the FAD-binding oxidoreductase type 6 family.</text>
</comment>
<dbReference type="GO" id="GO:0051537">
    <property type="term" value="F:2 iron, 2 sulfur cluster binding"/>
    <property type="evidence" value="ECO:0007669"/>
    <property type="project" value="UniProtKB-KW"/>
</dbReference>
<evidence type="ECO:0000256" key="7">
    <source>
        <dbReference type="ARBA" id="ARBA00023004"/>
    </source>
</evidence>
<dbReference type="PROSITE" id="PS51384">
    <property type="entry name" value="FAD_FR"/>
    <property type="match status" value="1"/>
</dbReference>
<dbReference type="EMBL" id="FNUZ01000005">
    <property type="protein sequence ID" value="SEG49714.1"/>
    <property type="molecule type" value="Genomic_DNA"/>
</dbReference>
<dbReference type="CDD" id="cd06215">
    <property type="entry name" value="FNR_iron_sulfur_binding_1"/>
    <property type="match status" value="1"/>
</dbReference>
<dbReference type="CDD" id="cd00207">
    <property type="entry name" value="fer2"/>
    <property type="match status" value="1"/>
</dbReference>
<keyword evidence="8" id="KW-0411">Iron-sulfur</keyword>
<dbReference type="GO" id="GO:0016491">
    <property type="term" value="F:oxidoreductase activity"/>
    <property type="evidence" value="ECO:0007669"/>
    <property type="project" value="UniProtKB-KW"/>
</dbReference>
<dbReference type="SUPFAM" id="SSF54292">
    <property type="entry name" value="2Fe-2S ferredoxin-like"/>
    <property type="match status" value="1"/>
</dbReference>
<protein>
    <submittedName>
        <fullName evidence="12">Ferredoxin-NADP reductase</fullName>
    </submittedName>
</protein>